<dbReference type="PANTHER" id="PTHR46273">
    <property type="entry name" value="MYOSUPPRESSIN RECEPTOR 1, ISOFORM B-RELATED"/>
    <property type="match status" value="1"/>
</dbReference>
<keyword evidence="3 5" id="KW-1133">Transmembrane helix</keyword>
<dbReference type="EMBL" id="JARBDR010000640">
    <property type="protein sequence ID" value="KAJ8310799.1"/>
    <property type="molecule type" value="Genomic_DNA"/>
</dbReference>
<reference evidence="7 8" key="1">
    <citation type="submission" date="2022-12" db="EMBL/GenBank/DDBJ databases">
        <title>Chromosome-level genome of Tegillarca granosa.</title>
        <authorList>
            <person name="Kim J."/>
        </authorList>
    </citation>
    <scope>NUCLEOTIDE SEQUENCE [LARGE SCALE GENOMIC DNA]</scope>
    <source>
        <strain evidence="7">Teg-2019</strain>
        <tissue evidence="7">Adductor muscle</tissue>
    </source>
</reference>
<feature type="transmembrane region" description="Helical" evidence="5">
    <location>
        <begin position="42"/>
        <end position="66"/>
    </location>
</feature>
<keyword evidence="8" id="KW-1185">Reference proteome</keyword>
<sequence>MKRSNKRRQQLCYTVSDSTFTSKGNVPQAQHRVNKGNGATKLIITVVVLFVFTTLPQGILNLLAGISETVFYRFYAYLGDLMDDLTLINSAVNFLIYCIMSKNFRNHRRIMIAYKQHSCTAYTTLKIINQFKVNNINKKKEICKRFMKRCTQPLKPITQHMCARKL</sequence>
<dbReference type="InterPro" id="IPR017452">
    <property type="entry name" value="GPCR_Rhodpsn_7TM"/>
</dbReference>
<dbReference type="InterPro" id="IPR053219">
    <property type="entry name" value="GPCR_Dmsr-1"/>
</dbReference>
<dbReference type="PROSITE" id="PS50262">
    <property type="entry name" value="G_PROTEIN_RECEP_F1_2"/>
    <property type="match status" value="1"/>
</dbReference>
<feature type="transmembrane region" description="Helical" evidence="5">
    <location>
        <begin position="86"/>
        <end position="104"/>
    </location>
</feature>
<proteinExistence type="predicted"/>
<dbReference type="InterPro" id="IPR019427">
    <property type="entry name" value="7TM_GPCR_serpentine_rcpt_Srw"/>
</dbReference>
<evidence type="ECO:0000313" key="7">
    <source>
        <dbReference type="EMBL" id="KAJ8310799.1"/>
    </source>
</evidence>
<keyword evidence="2 5" id="KW-0812">Transmembrane</keyword>
<dbReference type="Gene3D" id="1.20.1070.10">
    <property type="entry name" value="Rhodopsin 7-helix transmembrane proteins"/>
    <property type="match status" value="1"/>
</dbReference>
<protein>
    <recommendedName>
        <fullName evidence="6">G-protein coupled receptors family 1 profile domain-containing protein</fullName>
    </recommendedName>
</protein>
<evidence type="ECO:0000256" key="2">
    <source>
        <dbReference type="ARBA" id="ARBA00022692"/>
    </source>
</evidence>
<evidence type="ECO:0000256" key="4">
    <source>
        <dbReference type="ARBA" id="ARBA00023136"/>
    </source>
</evidence>
<evidence type="ECO:0000256" key="3">
    <source>
        <dbReference type="ARBA" id="ARBA00022989"/>
    </source>
</evidence>
<feature type="domain" description="G-protein coupled receptors family 1 profile" evidence="6">
    <location>
        <begin position="1"/>
        <end position="97"/>
    </location>
</feature>
<evidence type="ECO:0000259" key="6">
    <source>
        <dbReference type="PROSITE" id="PS50262"/>
    </source>
</evidence>
<dbReference type="PANTHER" id="PTHR46273:SF4">
    <property type="entry name" value="AT19640P"/>
    <property type="match status" value="1"/>
</dbReference>
<accession>A0ABQ9F0E3</accession>
<dbReference type="SUPFAM" id="SSF81321">
    <property type="entry name" value="Family A G protein-coupled receptor-like"/>
    <property type="match status" value="1"/>
</dbReference>
<evidence type="ECO:0000256" key="5">
    <source>
        <dbReference type="SAM" id="Phobius"/>
    </source>
</evidence>
<keyword evidence="4 5" id="KW-0472">Membrane</keyword>
<evidence type="ECO:0000313" key="8">
    <source>
        <dbReference type="Proteomes" id="UP001217089"/>
    </source>
</evidence>
<comment type="caution">
    <text evidence="7">The sequence shown here is derived from an EMBL/GenBank/DDBJ whole genome shotgun (WGS) entry which is preliminary data.</text>
</comment>
<gene>
    <name evidence="7" type="ORF">KUTeg_012664</name>
</gene>
<dbReference type="Proteomes" id="UP001217089">
    <property type="component" value="Unassembled WGS sequence"/>
</dbReference>
<comment type="subcellular location">
    <subcellularLocation>
        <location evidence="1">Membrane</location>
    </subcellularLocation>
</comment>
<evidence type="ECO:0000256" key="1">
    <source>
        <dbReference type="ARBA" id="ARBA00004370"/>
    </source>
</evidence>
<dbReference type="Pfam" id="PF10324">
    <property type="entry name" value="7TM_GPCR_Srw"/>
    <property type="match status" value="1"/>
</dbReference>
<organism evidence="7 8">
    <name type="scientific">Tegillarca granosa</name>
    <name type="common">Malaysian cockle</name>
    <name type="synonym">Anadara granosa</name>
    <dbReference type="NCBI Taxonomy" id="220873"/>
    <lineage>
        <taxon>Eukaryota</taxon>
        <taxon>Metazoa</taxon>
        <taxon>Spiralia</taxon>
        <taxon>Lophotrochozoa</taxon>
        <taxon>Mollusca</taxon>
        <taxon>Bivalvia</taxon>
        <taxon>Autobranchia</taxon>
        <taxon>Pteriomorphia</taxon>
        <taxon>Arcoida</taxon>
        <taxon>Arcoidea</taxon>
        <taxon>Arcidae</taxon>
        <taxon>Tegillarca</taxon>
    </lineage>
</organism>
<name>A0ABQ9F0E3_TEGGR</name>